<dbReference type="Proteomes" id="UP000001919">
    <property type="component" value="Chromosome"/>
</dbReference>
<sequence>MERLLARDRPPVLSLGASSVLSSPRTAGRGAEGPPATGPPPRIITPRPVPDPEVRPVTSIGLCAAWSRHAAELAVPIGAALQRWEETPPTRVLIAEGQLARILPGRYLPPDLLRSAVQRALALGCAMGAALQSHHVIAGPSAAWVVLGGPPPASAEMLSTAHRGELAGVTLRHSRLRSADIETVGGAPVTVPARTAVDLLRFAPLSVAAPLLHRLVDSGHLRPEEVQRRLQRMHRHPGVRAARDRFAAVLGDAAP</sequence>
<accession>C7MCC6</accession>
<evidence type="ECO:0000313" key="2">
    <source>
        <dbReference type="EMBL" id="ACU85233.1"/>
    </source>
</evidence>
<feature type="compositionally biased region" description="Pro residues" evidence="1">
    <location>
        <begin position="36"/>
        <end position="51"/>
    </location>
</feature>
<organism evidence="2 3">
    <name type="scientific">Brachybacterium faecium (strain ATCC 43885 / DSM 4810 / JCM 11609 / LMG 19847 / NBRC 14762 / NCIMB 9860 / 6-10)</name>
    <dbReference type="NCBI Taxonomy" id="446465"/>
    <lineage>
        <taxon>Bacteria</taxon>
        <taxon>Bacillati</taxon>
        <taxon>Actinomycetota</taxon>
        <taxon>Actinomycetes</taxon>
        <taxon>Micrococcales</taxon>
        <taxon>Dermabacteraceae</taxon>
        <taxon>Brachybacterium</taxon>
    </lineage>
</organism>
<dbReference type="AlphaFoldDB" id="C7MCC6"/>
<proteinExistence type="predicted"/>
<dbReference type="eggNOG" id="ENOG5033J1V">
    <property type="taxonomic scope" value="Bacteria"/>
</dbReference>
<name>C7MCC6_BRAFD</name>
<feature type="region of interest" description="Disordered" evidence="1">
    <location>
        <begin position="15"/>
        <end position="52"/>
    </location>
</feature>
<dbReference type="PATRIC" id="fig|446465.5.peg.1394"/>
<evidence type="ECO:0008006" key="4">
    <source>
        <dbReference type="Google" id="ProtNLM"/>
    </source>
</evidence>
<evidence type="ECO:0000313" key="3">
    <source>
        <dbReference type="Proteomes" id="UP000001919"/>
    </source>
</evidence>
<dbReference type="EMBL" id="CP001643">
    <property type="protein sequence ID" value="ACU85233.1"/>
    <property type="molecule type" value="Genomic_DNA"/>
</dbReference>
<dbReference type="HOGENOM" id="CLU_1088478_0_0_11"/>
<gene>
    <name evidence="2" type="ordered locus">Bfae_14020</name>
</gene>
<protein>
    <recommendedName>
        <fullName evidence="4">AbiEi antitoxin C-terminal domain-containing protein</fullName>
    </recommendedName>
</protein>
<evidence type="ECO:0000256" key="1">
    <source>
        <dbReference type="SAM" id="MobiDB-lite"/>
    </source>
</evidence>
<dbReference type="KEGG" id="bfa:Bfae_14020"/>
<feature type="compositionally biased region" description="Low complexity" evidence="1">
    <location>
        <begin position="15"/>
        <end position="35"/>
    </location>
</feature>
<keyword evidence="3" id="KW-1185">Reference proteome</keyword>
<dbReference type="STRING" id="446465.Bfae_14020"/>
<reference evidence="2 3" key="1">
    <citation type="journal article" date="2009" name="Stand. Genomic Sci.">
        <title>Complete genome sequence of Brachybacterium faecium type strain (Schefferle 6-10).</title>
        <authorList>
            <person name="Lapidus A."/>
            <person name="Pukall R."/>
            <person name="Labuttii K."/>
            <person name="Copeland A."/>
            <person name="Del Rio T.G."/>
            <person name="Nolan M."/>
            <person name="Chen F."/>
            <person name="Lucas S."/>
            <person name="Tice H."/>
            <person name="Cheng J.F."/>
            <person name="Bruce D."/>
            <person name="Goodwin L."/>
            <person name="Pitluck S."/>
            <person name="Rohde M."/>
            <person name="Goker M."/>
            <person name="Pati A."/>
            <person name="Ivanova N."/>
            <person name="Mavrommatis K."/>
            <person name="Chen A."/>
            <person name="Palaniappan K."/>
            <person name="D'haeseleer P."/>
            <person name="Chain P."/>
            <person name="Bristow J."/>
            <person name="Eisen J.A."/>
            <person name="Markowitz V."/>
            <person name="Hugenholtz P."/>
            <person name="Kyrpides N.C."/>
            <person name="Klenk H.P."/>
        </authorList>
    </citation>
    <scope>NUCLEOTIDE SEQUENCE [LARGE SCALE GENOMIC DNA]</scope>
    <source>
        <strain evidence="3">ATCC 43885 / DSM 4810 / JCM 11609 / LMG 19847 / NBRC 14762 / NCIMB 9860 / 6-10</strain>
    </source>
</reference>
<dbReference type="OrthoDB" id="4792875at2"/>